<evidence type="ECO:0000313" key="1">
    <source>
        <dbReference type="EMBL" id="OAT11025.1"/>
    </source>
</evidence>
<proteinExistence type="predicted"/>
<dbReference type="KEGG" id="bgh:BDBG_17440"/>
<sequence length="119" mass="13500">MVFSIYMTLNRALELCQSFNLDIHPSDVSDRGLRKQHLSVRKNNPLSPTMKFITLCLAILPAVFALPTEQQDCACPKVSCPKATWAEECKCLNQARMQCFFDCGGPYPQLRSCEGPREW</sequence>
<evidence type="ECO:0000313" key="2">
    <source>
        <dbReference type="Proteomes" id="UP000002038"/>
    </source>
</evidence>
<dbReference type="OrthoDB" id="3799394at2759"/>
<dbReference type="GeneID" id="42529143"/>
<reference evidence="2" key="1">
    <citation type="journal article" date="2015" name="PLoS Genet.">
        <title>The dynamic genome and transcriptome of the human fungal pathogen Blastomyces and close relative Emmonsia.</title>
        <authorList>
            <person name="Munoz J.F."/>
            <person name="Gauthier G.M."/>
            <person name="Desjardins C.A."/>
            <person name="Gallo J.E."/>
            <person name="Holder J."/>
            <person name="Sullivan T.D."/>
            <person name="Marty A.J."/>
            <person name="Carmen J.C."/>
            <person name="Chen Z."/>
            <person name="Ding L."/>
            <person name="Gujja S."/>
            <person name="Magrini V."/>
            <person name="Misas E."/>
            <person name="Mitreva M."/>
            <person name="Priest M."/>
            <person name="Saif S."/>
            <person name="Whiston E.A."/>
            <person name="Young S."/>
            <person name="Zeng Q."/>
            <person name="Goldman W.E."/>
            <person name="Mardis E.R."/>
            <person name="Taylor J.W."/>
            <person name="McEwen J.G."/>
            <person name="Clay O.K."/>
            <person name="Klein B.S."/>
            <person name="Cuomo C.A."/>
        </authorList>
    </citation>
    <scope>NUCLEOTIDE SEQUENCE [LARGE SCALE GENOMIC DNA]</scope>
    <source>
        <strain evidence="2">SLH14081</strain>
    </source>
</reference>
<dbReference type="AlphaFoldDB" id="A0A179USD6"/>
<gene>
    <name evidence="1" type="ORF">BDBG_17440</name>
</gene>
<protein>
    <submittedName>
        <fullName evidence="1">Uncharacterized protein</fullName>
    </submittedName>
</protein>
<dbReference type="VEuPathDB" id="FungiDB:BDBG_17440"/>
<dbReference type="EMBL" id="GG657461">
    <property type="protein sequence ID" value="OAT11025.1"/>
    <property type="molecule type" value="Genomic_DNA"/>
</dbReference>
<keyword evidence="2" id="KW-1185">Reference proteome</keyword>
<dbReference type="Proteomes" id="UP000002038">
    <property type="component" value="Unassembled WGS sequence"/>
</dbReference>
<name>A0A179USD6_BLAGS</name>
<dbReference type="RefSeq" id="XP_031579626.1">
    <property type="nucleotide sequence ID" value="XM_031725160.1"/>
</dbReference>
<organism evidence="1 2">
    <name type="scientific">Blastomyces gilchristii (strain SLH14081)</name>
    <name type="common">Blastomyces dermatitidis</name>
    <dbReference type="NCBI Taxonomy" id="559298"/>
    <lineage>
        <taxon>Eukaryota</taxon>
        <taxon>Fungi</taxon>
        <taxon>Dikarya</taxon>
        <taxon>Ascomycota</taxon>
        <taxon>Pezizomycotina</taxon>
        <taxon>Eurotiomycetes</taxon>
        <taxon>Eurotiomycetidae</taxon>
        <taxon>Onygenales</taxon>
        <taxon>Ajellomycetaceae</taxon>
        <taxon>Blastomyces</taxon>
    </lineage>
</organism>
<accession>A0A179USD6</accession>